<dbReference type="InterPro" id="IPR000086">
    <property type="entry name" value="NUDIX_hydrolase_dom"/>
</dbReference>
<keyword evidence="6" id="KW-0963">Cytoplasm</keyword>
<evidence type="ECO:0000313" key="19">
    <source>
        <dbReference type="EMBL" id="VDI59431.1"/>
    </source>
</evidence>
<evidence type="ECO:0000256" key="17">
    <source>
        <dbReference type="SAM" id="MobiDB-lite"/>
    </source>
</evidence>
<feature type="compositionally biased region" description="Polar residues" evidence="17">
    <location>
        <begin position="334"/>
        <end position="346"/>
    </location>
</feature>
<dbReference type="OrthoDB" id="18996at2759"/>
<dbReference type="GO" id="GO:0003723">
    <property type="term" value="F:RNA binding"/>
    <property type="evidence" value="ECO:0007669"/>
    <property type="project" value="UniProtKB-KW"/>
</dbReference>
<protein>
    <recommendedName>
        <fullName evidence="15">m7GpppN-mRNA hydrolase</fullName>
    </recommendedName>
    <alternativeName>
        <fullName evidence="16">mRNA-decapping enzyme 2</fullName>
    </alternativeName>
</protein>
<comment type="caution">
    <text evidence="19">The sequence shown here is derived from an EMBL/GenBank/DDBJ whole genome shotgun (WGS) entry which is preliminary data.</text>
</comment>
<comment type="cofactor">
    <cofactor evidence="2">
        <name>Mg(2+)</name>
        <dbReference type="ChEBI" id="CHEBI:18420"/>
    </cofactor>
</comment>
<keyword evidence="10" id="KW-0694">RNA-binding</keyword>
<feature type="compositionally biased region" description="Basic and acidic residues" evidence="17">
    <location>
        <begin position="407"/>
        <end position="429"/>
    </location>
</feature>
<dbReference type="Gene3D" id="3.90.79.10">
    <property type="entry name" value="Nucleoside Triphosphate Pyrophosphohydrolase"/>
    <property type="match status" value="1"/>
</dbReference>
<dbReference type="InterPro" id="IPR044099">
    <property type="entry name" value="Dcp2_NUDIX"/>
</dbReference>
<dbReference type="InterPro" id="IPR015797">
    <property type="entry name" value="NUDIX_hydrolase-like_dom_sf"/>
</dbReference>
<keyword evidence="9 19" id="KW-0378">Hydrolase</keyword>
<keyword evidence="20" id="KW-1185">Reference proteome</keyword>
<dbReference type="SUPFAM" id="SSF140586">
    <property type="entry name" value="Dcp2 domain-like"/>
    <property type="match status" value="1"/>
</dbReference>
<dbReference type="Proteomes" id="UP000596742">
    <property type="component" value="Unassembled WGS sequence"/>
</dbReference>
<comment type="similarity">
    <text evidence="5">Belongs to the Nudix hydrolase family. DCP2 subfamily.</text>
</comment>
<keyword evidence="12" id="KW-0539">Nucleus</keyword>
<dbReference type="AlphaFoldDB" id="A0A8B6G6C9"/>
<dbReference type="InterPro" id="IPR007722">
    <property type="entry name" value="DCP2_BoxA"/>
</dbReference>
<evidence type="ECO:0000256" key="2">
    <source>
        <dbReference type="ARBA" id="ARBA00001946"/>
    </source>
</evidence>
<dbReference type="PANTHER" id="PTHR23114:SF17">
    <property type="entry name" value="M7GPPPN-MRNA HYDROLASE"/>
    <property type="match status" value="1"/>
</dbReference>
<evidence type="ECO:0000256" key="9">
    <source>
        <dbReference type="ARBA" id="ARBA00022801"/>
    </source>
</evidence>
<comment type="catalytic activity">
    <reaction evidence="13">
        <text>a 5'-end (N(7)-methyl 5'-triphosphoguanosine)-ribonucleoside in mRNA + H2O = N(7)-methyl-GDP + a 5'-end phospho-ribonucleoside in mRNA + 2 H(+)</text>
        <dbReference type="Rhea" id="RHEA:67484"/>
        <dbReference type="Rhea" id="RHEA-COMP:15692"/>
        <dbReference type="Rhea" id="RHEA-COMP:17167"/>
        <dbReference type="ChEBI" id="CHEBI:15377"/>
        <dbReference type="ChEBI" id="CHEBI:15378"/>
        <dbReference type="ChEBI" id="CHEBI:63714"/>
        <dbReference type="ChEBI" id="CHEBI:138282"/>
        <dbReference type="ChEBI" id="CHEBI:156461"/>
        <dbReference type="EC" id="3.6.1.62"/>
    </reaction>
    <physiologicalReaction direction="left-to-right" evidence="13">
        <dbReference type="Rhea" id="RHEA:67485"/>
    </physiologicalReaction>
</comment>
<dbReference type="SUPFAM" id="SSF55811">
    <property type="entry name" value="Nudix"/>
    <property type="match status" value="1"/>
</dbReference>
<dbReference type="GO" id="GO:0005634">
    <property type="term" value="C:nucleus"/>
    <property type="evidence" value="ECO:0007669"/>
    <property type="project" value="UniProtKB-SubCell"/>
</dbReference>
<evidence type="ECO:0000259" key="18">
    <source>
        <dbReference type="PROSITE" id="PS51462"/>
    </source>
</evidence>
<evidence type="ECO:0000256" key="12">
    <source>
        <dbReference type="ARBA" id="ARBA00023242"/>
    </source>
</evidence>
<dbReference type="Pfam" id="PF05026">
    <property type="entry name" value="DCP2"/>
    <property type="match status" value="1"/>
</dbReference>
<dbReference type="PANTHER" id="PTHR23114">
    <property type="entry name" value="M7GPPPN-MRNA HYDROLASE"/>
    <property type="match status" value="1"/>
</dbReference>
<keyword evidence="11" id="KW-0464">Manganese</keyword>
<feature type="region of interest" description="Disordered" evidence="17">
    <location>
        <begin position="315"/>
        <end position="470"/>
    </location>
</feature>
<evidence type="ECO:0000256" key="8">
    <source>
        <dbReference type="ARBA" id="ARBA00022723"/>
    </source>
</evidence>
<comment type="cofactor">
    <cofactor evidence="1">
        <name>Mn(2+)</name>
        <dbReference type="ChEBI" id="CHEBI:29035"/>
    </cofactor>
</comment>
<feature type="compositionally biased region" description="Polar residues" evidence="17">
    <location>
        <begin position="367"/>
        <end position="377"/>
    </location>
</feature>
<evidence type="ECO:0000256" key="16">
    <source>
        <dbReference type="ARBA" id="ARBA00078183"/>
    </source>
</evidence>
<dbReference type="FunFam" id="1.10.10.1050:FF:000001">
    <property type="entry name" value="M7GpppN-mRNA hydrolase isoform 2"/>
    <property type="match status" value="1"/>
</dbReference>
<organism evidence="19 20">
    <name type="scientific">Mytilus galloprovincialis</name>
    <name type="common">Mediterranean mussel</name>
    <dbReference type="NCBI Taxonomy" id="29158"/>
    <lineage>
        <taxon>Eukaryota</taxon>
        <taxon>Metazoa</taxon>
        <taxon>Spiralia</taxon>
        <taxon>Lophotrochozoa</taxon>
        <taxon>Mollusca</taxon>
        <taxon>Bivalvia</taxon>
        <taxon>Autobranchia</taxon>
        <taxon>Pteriomorphia</taxon>
        <taxon>Mytilida</taxon>
        <taxon>Mytiloidea</taxon>
        <taxon>Mytilidae</taxon>
        <taxon>Mytilinae</taxon>
        <taxon>Mytilus</taxon>
    </lineage>
</organism>
<sequence length="511" mass="59871">MQTEMENQTALSNTPIISSCPIPEYVLDDLCSRFIINIPEEERQDLIRIFFQIELAHWFYLDFYCAENSELKTCGIKDFSSQVFNHCPFLSGHAGEVDKILENWKSYKMSVPTYGAIILDPEIKHVLLVQGFWTKSSWGFPKGKVNENEPPYDCACREIYLFIFDFQVLEETGFDITKLIDRNEYLENHFNDQLTRLYIVPGVPLDTKFKPKTRKEIKSLQWFPMDALPAHKRDMTPKMLNMTPNNFFMVIPFVKNIRKWIRNKVYPQETDSDPQGHINLQKQMKNKERENKKLKLQQYFAQQCQQEYQELYPLKEGQQNSTRSVSPRKDTFYKSRQQLSPVQQKTPKLLNRDGTISGGGGTPRRSLASQFDNQGSTSKERPDYRQPQEKSDFFNRMSGNSETPLEAQDRTEFSNRPTKDNQKRYDRANQNRPTYNKQLYEKTGNPLQDRQRQAHNSPRVKPHHTDKNRTTFTKPYVQDKKFVPITDPDGLGSESWLNFKLDIDAVMSCLA</sequence>
<reference evidence="19" key="1">
    <citation type="submission" date="2018-11" db="EMBL/GenBank/DDBJ databases">
        <authorList>
            <person name="Alioto T."/>
            <person name="Alioto T."/>
        </authorList>
    </citation>
    <scope>NUCLEOTIDE SEQUENCE</scope>
</reference>
<evidence type="ECO:0000256" key="7">
    <source>
        <dbReference type="ARBA" id="ARBA00022553"/>
    </source>
</evidence>
<evidence type="ECO:0000256" key="4">
    <source>
        <dbReference type="ARBA" id="ARBA00004201"/>
    </source>
</evidence>
<dbReference type="CDD" id="cd03672">
    <property type="entry name" value="NUDIX_Dcp2p_Nudt20"/>
    <property type="match status" value="1"/>
</dbReference>
<evidence type="ECO:0000256" key="13">
    <source>
        <dbReference type="ARBA" id="ARBA00047661"/>
    </source>
</evidence>
<dbReference type="GO" id="GO:0030145">
    <property type="term" value="F:manganese ion binding"/>
    <property type="evidence" value="ECO:0007669"/>
    <property type="project" value="InterPro"/>
</dbReference>
<feature type="compositionally biased region" description="Basic and acidic residues" evidence="17">
    <location>
        <begin position="378"/>
        <end position="393"/>
    </location>
</feature>
<dbReference type="GO" id="GO:0000932">
    <property type="term" value="C:P-body"/>
    <property type="evidence" value="ECO:0007669"/>
    <property type="project" value="UniProtKB-SubCell"/>
</dbReference>
<evidence type="ECO:0000256" key="5">
    <source>
        <dbReference type="ARBA" id="ARBA00005279"/>
    </source>
</evidence>
<dbReference type="EMBL" id="UYJE01007941">
    <property type="protein sequence ID" value="VDI59431.1"/>
    <property type="molecule type" value="Genomic_DNA"/>
</dbReference>
<dbReference type="InterPro" id="IPR036189">
    <property type="entry name" value="DCP2_BoxA_sf"/>
</dbReference>
<proteinExistence type="inferred from homology"/>
<evidence type="ECO:0000256" key="10">
    <source>
        <dbReference type="ARBA" id="ARBA00022884"/>
    </source>
</evidence>
<keyword evidence="8" id="KW-0479">Metal-binding</keyword>
<dbReference type="SMART" id="SM01125">
    <property type="entry name" value="DCP2"/>
    <property type="match status" value="1"/>
</dbReference>
<evidence type="ECO:0000256" key="6">
    <source>
        <dbReference type="ARBA" id="ARBA00022490"/>
    </source>
</evidence>
<dbReference type="Gene3D" id="1.10.10.1050">
    <property type="entry name" value="Dcp2, box A domain"/>
    <property type="match status" value="1"/>
</dbReference>
<name>A0A8B6G6C9_MYTGA</name>
<accession>A0A8B6G6C9</accession>
<evidence type="ECO:0000256" key="15">
    <source>
        <dbReference type="ARBA" id="ARBA00068566"/>
    </source>
</evidence>
<dbReference type="Pfam" id="PF00293">
    <property type="entry name" value="NUDIX"/>
    <property type="match status" value="1"/>
</dbReference>
<dbReference type="PROSITE" id="PS51462">
    <property type="entry name" value="NUDIX"/>
    <property type="match status" value="1"/>
</dbReference>
<dbReference type="GO" id="GO:0140933">
    <property type="term" value="F:5'-(N(7)-methylguanosine 5'-triphospho)-[mRNA] hydrolase activity"/>
    <property type="evidence" value="ECO:0007669"/>
    <property type="project" value="UniProtKB-EC"/>
</dbReference>
<dbReference type="FunFam" id="3.90.79.10:FF:000003">
    <property type="entry name" value="M7GpppN-mRNA hydrolase isoform 2"/>
    <property type="match status" value="1"/>
</dbReference>
<comment type="function">
    <text evidence="14">Decapping metalloenzyme that catalyzes the cleavage of the cap structure on mRNAs. Removes the 7-methyl guanine cap structure from mRNA molecules, yielding a 5'-phosphorylated mRNA fragment and 7m-GDP. Necessary for the degradation of mRNAs, both in normal mRNA turnover and in nonsense-mediated mRNA decay. Plays a role in replication-dependent histone mRNA degradation. Has higher activity towards mRNAs that lack a poly(A) tail. Has no activity towards a cap structure lacking an RNA moiety. The presence of a N(6)-methyladenosine methylation at the second transcribed position of mRNAs (N(6),2'-O-dimethyladenosine cap; m6A(m)) provides resistance to DCP2-mediated decapping. Blocks autophagy in nutrient-rich conditions by repressing the expression of ATG-related genes through degradation of their transcripts.</text>
</comment>
<evidence type="ECO:0000256" key="11">
    <source>
        <dbReference type="ARBA" id="ARBA00023211"/>
    </source>
</evidence>
<keyword evidence="7" id="KW-0597">Phosphoprotein</keyword>
<gene>
    <name evidence="19" type="ORF">MGAL_10B076762</name>
</gene>
<dbReference type="GO" id="GO:0000184">
    <property type="term" value="P:nuclear-transcribed mRNA catabolic process, nonsense-mediated decay"/>
    <property type="evidence" value="ECO:0007669"/>
    <property type="project" value="InterPro"/>
</dbReference>
<evidence type="ECO:0000256" key="3">
    <source>
        <dbReference type="ARBA" id="ARBA00004123"/>
    </source>
</evidence>
<comment type="subcellular location">
    <subcellularLocation>
        <location evidence="4">Cytoplasm</location>
        <location evidence="4">P-body</location>
    </subcellularLocation>
    <subcellularLocation>
        <location evidence="3">Nucleus</location>
    </subcellularLocation>
</comment>
<dbReference type="GO" id="GO:0000290">
    <property type="term" value="P:deadenylation-dependent decapping of nuclear-transcribed mRNA"/>
    <property type="evidence" value="ECO:0007669"/>
    <property type="project" value="InterPro"/>
</dbReference>
<evidence type="ECO:0000256" key="14">
    <source>
        <dbReference type="ARBA" id="ARBA00060003"/>
    </source>
</evidence>
<evidence type="ECO:0000313" key="20">
    <source>
        <dbReference type="Proteomes" id="UP000596742"/>
    </source>
</evidence>
<feature type="domain" description="Nudix hydrolase" evidence="18">
    <location>
        <begin position="109"/>
        <end position="248"/>
    </location>
</feature>
<evidence type="ECO:0000256" key="1">
    <source>
        <dbReference type="ARBA" id="ARBA00001936"/>
    </source>
</evidence>